<dbReference type="AlphaFoldDB" id="A0A4Y8RUH4"/>
<dbReference type="EMBL" id="SOZD01000001">
    <property type="protein sequence ID" value="TFF27084.1"/>
    <property type="molecule type" value="Genomic_DNA"/>
</dbReference>
<keyword evidence="7" id="KW-0408">Iron</keyword>
<gene>
    <name evidence="11" type="ORF">E3C22_00965</name>
</gene>
<dbReference type="PANTHER" id="PTHR21266">
    <property type="entry name" value="IRON-SULFUR DOMAIN CONTAINING PROTEIN"/>
    <property type="match status" value="1"/>
</dbReference>
<dbReference type="OrthoDB" id="9794175at2"/>
<keyword evidence="3" id="KW-0001">2Fe-2S</keyword>
<dbReference type="GO" id="GO:0016020">
    <property type="term" value="C:membrane"/>
    <property type="evidence" value="ECO:0007669"/>
    <property type="project" value="UniProtKB-SubCell"/>
</dbReference>
<protein>
    <submittedName>
        <fullName evidence="11">Rieske (2Fe-2S) protein</fullName>
    </submittedName>
</protein>
<evidence type="ECO:0000256" key="6">
    <source>
        <dbReference type="ARBA" id="ARBA00023002"/>
    </source>
</evidence>
<keyword evidence="5" id="KW-1133">Transmembrane helix</keyword>
<proteinExistence type="predicted"/>
<accession>A0A4Y8RUH4</accession>
<keyword evidence="9" id="KW-0472">Membrane</keyword>
<keyword evidence="8" id="KW-0411">Iron-sulfur</keyword>
<dbReference type="GO" id="GO:0005737">
    <property type="term" value="C:cytoplasm"/>
    <property type="evidence" value="ECO:0007669"/>
    <property type="project" value="TreeGrafter"/>
</dbReference>
<dbReference type="Proteomes" id="UP000298179">
    <property type="component" value="Unassembled WGS sequence"/>
</dbReference>
<evidence type="ECO:0000256" key="8">
    <source>
        <dbReference type="ARBA" id="ARBA00023014"/>
    </source>
</evidence>
<dbReference type="GO" id="GO:0046872">
    <property type="term" value="F:metal ion binding"/>
    <property type="evidence" value="ECO:0007669"/>
    <property type="project" value="UniProtKB-KW"/>
</dbReference>
<organism evidence="11 12">
    <name type="scientific">Jiella endophytica</name>
    <dbReference type="NCBI Taxonomy" id="2558362"/>
    <lineage>
        <taxon>Bacteria</taxon>
        <taxon>Pseudomonadati</taxon>
        <taxon>Pseudomonadota</taxon>
        <taxon>Alphaproteobacteria</taxon>
        <taxon>Hyphomicrobiales</taxon>
        <taxon>Aurantimonadaceae</taxon>
        <taxon>Jiella</taxon>
    </lineage>
</organism>
<dbReference type="Gene3D" id="2.102.10.10">
    <property type="entry name" value="Rieske [2Fe-2S] iron-sulphur domain"/>
    <property type="match status" value="1"/>
</dbReference>
<name>A0A4Y8RUH4_9HYPH</name>
<comment type="subcellular location">
    <subcellularLocation>
        <location evidence="1">Membrane</location>
    </subcellularLocation>
</comment>
<dbReference type="PROSITE" id="PS51296">
    <property type="entry name" value="RIESKE"/>
    <property type="match status" value="1"/>
</dbReference>
<keyword evidence="2" id="KW-0812">Transmembrane</keyword>
<evidence type="ECO:0000256" key="7">
    <source>
        <dbReference type="ARBA" id="ARBA00023004"/>
    </source>
</evidence>
<evidence type="ECO:0000256" key="4">
    <source>
        <dbReference type="ARBA" id="ARBA00022723"/>
    </source>
</evidence>
<reference evidence="11 12" key="1">
    <citation type="submission" date="2019-03" db="EMBL/GenBank/DDBJ databases">
        <title>Jiella endophytica sp. nov., a novel endophytic bacterium isolated from root of Ficus microcarpa Linn. f.</title>
        <authorList>
            <person name="Tuo L."/>
        </authorList>
    </citation>
    <scope>NUCLEOTIDE SEQUENCE [LARGE SCALE GENOMIC DNA]</scope>
    <source>
        <strain evidence="11 12">CBS5Q-3</strain>
    </source>
</reference>
<dbReference type="GO" id="GO:0051537">
    <property type="term" value="F:2 iron, 2 sulfur cluster binding"/>
    <property type="evidence" value="ECO:0007669"/>
    <property type="project" value="UniProtKB-KW"/>
</dbReference>
<dbReference type="PANTHER" id="PTHR21266:SF32">
    <property type="entry name" value="CHOLESTEROL 7-DESATURASE NVD"/>
    <property type="match status" value="1"/>
</dbReference>
<dbReference type="RefSeq" id="WP_134759347.1">
    <property type="nucleotide sequence ID" value="NZ_SOZD01000001.1"/>
</dbReference>
<evidence type="ECO:0000313" key="11">
    <source>
        <dbReference type="EMBL" id="TFF27084.1"/>
    </source>
</evidence>
<evidence type="ECO:0000259" key="10">
    <source>
        <dbReference type="PROSITE" id="PS51296"/>
    </source>
</evidence>
<dbReference type="SUPFAM" id="SSF50022">
    <property type="entry name" value="ISP domain"/>
    <property type="match status" value="1"/>
</dbReference>
<evidence type="ECO:0000256" key="2">
    <source>
        <dbReference type="ARBA" id="ARBA00022692"/>
    </source>
</evidence>
<comment type="caution">
    <text evidence="11">The sequence shown here is derived from an EMBL/GenBank/DDBJ whole genome shotgun (WGS) entry which is preliminary data.</text>
</comment>
<evidence type="ECO:0000256" key="9">
    <source>
        <dbReference type="ARBA" id="ARBA00023136"/>
    </source>
</evidence>
<dbReference type="Pfam" id="PF00355">
    <property type="entry name" value="Rieske"/>
    <property type="match status" value="1"/>
</dbReference>
<evidence type="ECO:0000256" key="1">
    <source>
        <dbReference type="ARBA" id="ARBA00004370"/>
    </source>
</evidence>
<evidence type="ECO:0000256" key="5">
    <source>
        <dbReference type="ARBA" id="ARBA00022989"/>
    </source>
</evidence>
<dbReference type="InterPro" id="IPR017941">
    <property type="entry name" value="Rieske_2Fe-2S"/>
</dbReference>
<evidence type="ECO:0000256" key="3">
    <source>
        <dbReference type="ARBA" id="ARBA00022714"/>
    </source>
</evidence>
<dbReference type="InterPro" id="IPR050584">
    <property type="entry name" value="Cholesterol_7-desaturase"/>
</dbReference>
<keyword evidence="4" id="KW-0479">Metal-binding</keyword>
<keyword evidence="6" id="KW-0560">Oxidoreductase</keyword>
<dbReference type="InterPro" id="IPR036922">
    <property type="entry name" value="Rieske_2Fe-2S_sf"/>
</dbReference>
<sequence length="133" mass="14227">MRRSNPAGGSDDLAVDGQRVADALHWHPLFRAQELEDGTLRPVSLAGHSIVVLRAGDRFHAFQRACPHEGADLAEGWCAAGRLHCPRHQASFDLSSGAVSAGWSFAPPRSYPVELRDGVVWIAVPDAGAAAPR</sequence>
<evidence type="ECO:0000313" key="12">
    <source>
        <dbReference type="Proteomes" id="UP000298179"/>
    </source>
</evidence>
<keyword evidence="12" id="KW-1185">Reference proteome</keyword>
<feature type="domain" description="Rieske" evidence="10">
    <location>
        <begin position="26"/>
        <end position="122"/>
    </location>
</feature>
<dbReference type="GO" id="GO:0016491">
    <property type="term" value="F:oxidoreductase activity"/>
    <property type="evidence" value="ECO:0007669"/>
    <property type="project" value="UniProtKB-KW"/>
</dbReference>